<dbReference type="KEGG" id="lua:D4A81_06855"/>
<sequence>MMKDNDFDRYASRLKWNLVDTTNSAHRKNVSGFKYFITDKKLKAKNKTYYEGYLPKEWKTQALAVWFHNEMFSYSVWDVVGWS</sequence>
<dbReference type="Proteomes" id="UP000265562">
    <property type="component" value="Chromosome"/>
</dbReference>
<reference evidence="1 2" key="1">
    <citation type="submission" date="2018-09" db="EMBL/GenBank/DDBJ databases">
        <title>Genome sequencing of Lachnoanaerobaculum umeaense DSM 23576.</title>
        <authorList>
            <person name="Kook J.-K."/>
            <person name="Park S.-N."/>
            <person name="Lim Y.K."/>
        </authorList>
    </citation>
    <scope>NUCLEOTIDE SEQUENCE [LARGE SCALE GENOMIC DNA]</scope>
    <source>
        <strain evidence="2">DSM 23576 \ CCUG 58757</strain>
    </source>
</reference>
<accession>A0A385Q1Q5</accession>
<dbReference type="RefSeq" id="WP_111524227.1">
    <property type="nucleotide sequence ID" value="NZ_CP032364.1"/>
</dbReference>
<name>A0A385Q1Q5_9FIRM</name>
<gene>
    <name evidence="1" type="ORF">D4A81_06855</name>
</gene>
<dbReference type="EMBL" id="CP032364">
    <property type="protein sequence ID" value="AYA99679.1"/>
    <property type="molecule type" value="Genomic_DNA"/>
</dbReference>
<organism evidence="1 2">
    <name type="scientific">Lachnoanaerobaculum umeaense</name>
    <dbReference type="NCBI Taxonomy" id="617123"/>
    <lineage>
        <taxon>Bacteria</taxon>
        <taxon>Bacillati</taxon>
        <taxon>Bacillota</taxon>
        <taxon>Clostridia</taxon>
        <taxon>Lachnospirales</taxon>
        <taxon>Lachnospiraceae</taxon>
        <taxon>Lachnoanaerobaculum</taxon>
    </lineage>
</organism>
<proteinExistence type="predicted"/>
<evidence type="ECO:0000313" key="2">
    <source>
        <dbReference type="Proteomes" id="UP000265562"/>
    </source>
</evidence>
<evidence type="ECO:0000313" key="1">
    <source>
        <dbReference type="EMBL" id="AYA99679.1"/>
    </source>
</evidence>
<protein>
    <submittedName>
        <fullName evidence="1">Uncharacterized protein</fullName>
    </submittedName>
</protein>
<keyword evidence="2" id="KW-1185">Reference proteome</keyword>
<dbReference type="AlphaFoldDB" id="A0A385Q1Q5"/>